<name>A0AAD6MBR8_9ROSI</name>
<gene>
    <name evidence="1" type="ORF">NC653_025653</name>
</gene>
<protein>
    <submittedName>
        <fullName evidence="1">Uncharacterized protein</fullName>
    </submittedName>
</protein>
<comment type="caution">
    <text evidence="1">The sequence shown here is derived from an EMBL/GenBank/DDBJ whole genome shotgun (WGS) entry which is preliminary data.</text>
</comment>
<sequence>MDKAPCVLSSGEMRLRIMIYTVSCCMHPHRCKAASKLDNGGVWMIQQMFGRCC</sequence>
<dbReference type="AlphaFoldDB" id="A0AAD6MBR8"/>
<dbReference type="Proteomes" id="UP001164929">
    <property type="component" value="Chromosome 10"/>
</dbReference>
<accession>A0AAD6MBR8</accession>
<organism evidence="1 2">
    <name type="scientific">Populus alba x Populus x berolinensis</name>
    <dbReference type="NCBI Taxonomy" id="444605"/>
    <lineage>
        <taxon>Eukaryota</taxon>
        <taxon>Viridiplantae</taxon>
        <taxon>Streptophyta</taxon>
        <taxon>Embryophyta</taxon>
        <taxon>Tracheophyta</taxon>
        <taxon>Spermatophyta</taxon>
        <taxon>Magnoliopsida</taxon>
        <taxon>eudicotyledons</taxon>
        <taxon>Gunneridae</taxon>
        <taxon>Pentapetalae</taxon>
        <taxon>rosids</taxon>
        <taxon>fabids</taxon>
        <taxon>Malpighiales</taxon>
        <taxon>Salicaceae</taxon>
        <taxon>Saliceae</taxon>
        <taxon>Populus</taxon>
    </lineage>
</organism>
<evidence type="ECO:0000313" key="1">
    <source>
        <dbReference type="EMBL" id="KAJ6982603.1"/>
    </source>
</evidence>
<reference evidence="1" key="1">
    <citation type="journal article" date="2023" name="Mol. Ecol. Resour.">
        <title>Chromosome-level genome assembly of a triploid poplar Populus alba 'Berolinensis'.</title>
        <authorList>
            <person name="Chen S."/>
            <person name="Yu Y."/>
            <person name="Wang X."/>
            <person name="Wang S."/>
            <person name="Zhang T."/>
            <person name="Zhou Y."/>
            <person name="He R."/>
            <person name="Meng N."/>
            <person name="Wang Y."/>
            <person name="Liu W."/>
            <person name="Liu Z."/>
            <person name="Liu J."/>
            <person name="Guo Q."/>
            <person name="Huang H."/>
            <person name="Sederoff R.R."/>
            <person name="Wang G."/>
            <person name="Qu G."/>
            <person name="Chen S."/>
        </authorList>
    </citation>
    <scope>NUCLEOTIDE SEQUENCE</scope>
    <source>
        <strain evidence="1">SC-2020</strain>
    </source>
</reference>
<keyword evidence="2" id="KW-1185">Reference proteome</keyword>
<evidence type="ECO:0000313" key="2">
    <source>
        <dbReference type="Proteomes" id="UP001164929"/>
    </source>
</evidence>
<dbReference type="EMBL" id="JAQIZT010000010">
    <property type="protein sequence ID" value="KAJ6982603.1"/>
    <property type="molecule type" value="Genomic_DNA"/>
</dbReference>
<proteinExistence type="predicted"/>